<keyword evidence="2" id="KW-1185">Reference proteome</keyword>
<evidence type="ECO:0000313" key="3">
    <source>
        <dbReference type="WBParaSite" id="jg22379"/>
    </source>
</evidence>
<evidence type="ECO:0000256" key="1">
    <source>
        <dbReference type="SAM" id="MobiDB-lite"/>
    </source>
</evidence>
<accession>A0A915DPV9</accession>
<name>A0A915DPV9_9BILA</name>
<sequence>MAEHLSDLQKKEQKEMEHEKALKLEENKKETAPTGSILTFCHKKIHEKQVHANSANKVEEANSAKQAEKQKERLEAERRALEGAKHLVDHKAGANPVQVDPEFAEKLGRLHRAKEMHERSAKMAENSRNLQKYLNLKGC</sequence>
<evidence type="ECO:0000313" key="2">
    <source>
        <dbReference type="Proteomes" id="UP000887574"/>
    </source>
</evidence>
<dbReference type="WBParaSite" id="jg22379">
    <property type="protein sequence ID" value="jg22379"/>
    <property type="gene ID" value="jg22379"/>
</dbReference>
<dbReference type="Proteomes" id="UP000887574">
    <property type="component" value="Unplaced"/>
</dbReference>
<feature type="compositionally biased region" description="Basic and acidic residues" evidence="1">
    <location>
        <begin position="57"/>
        <end position="75"/>
    </location>
</feature>
<proteinExistence type="predicted"/>
<reference evidence="3" key="1">
    <citation type="submission" date="2022-11" db="UniProtKB">
        <authorList>
            <consortium name="WormBaseParasite"/>
        </authorList>
    </citation>
    <scope>IDENTIFICATION</scope>
</reference>
<feature type="region of interest" description="Disordered" evidence="1">
    <location>
        <begin position="51"/>
        <end position="75"/>
    </location>
</feature>
<feature type="region of interest" description="Disordered" evidence="1">
    <location>
        <begin position="1"/>
        <end position="32"/>
    </location>
</feature>
<protein>
    <submittedName>
        <fullName evidence="3">Uncharacterized protein</fullName>
    </submittedName>
</protein>
<organism evidence="2 3">
    <name type="scientific">Ditylenchus dipsaci</name>
    <dbReference type="NCBI Taxonomy" id="166011"/>
    <lineage>
        <taxon>Eukaryota</taxon>
        <taxon>Metazoa</taxon>
        <taxon>Ecdysozoa</taxon>
        <taxon>Nematoda</taxon>
        <taxon>Chromadorea</taxon>
        <taxon>Rhabditida</taxon>
        <taxon>Tylenchina</taxon>
        <taxon>Tylenchomorpha</taxon>
        <taxon>Sphaerularioidea</taxon>
        <taxon>Anguinidae</taxon>
        <taxon>Anguininae</taxon>
        <taxon>Ditylenchus</taxon>
    </lineage>
</organism>
<feature type="compositionally biased region" description="Basic and acidic residues" evidence="1">
    <location>
        <begin position="1"/>
        <end position="31"/>
    </location>
</feature>
<dbReference type="AlphaFoldDB" id="A0A915DPV9"/>